<evidence type="ECO:0000313" key="2">
    <source>
        <dbReference type="Proteomes" id="UP001165393"/>
    </source>
</evidence>
<proteinExistence type="predicted"/>
<protein>
    <submittedName>
        <fullName evidence="1">Uncharacterized protein</fullName>
    </submittedName>
</protein>
<dbReference type="EMBL" id="JAMQGP010000003">
    <property type="protein sequence ID" value="MCM2679605.1"/>
    <property type="molecule type" value="Genomic_DNA"/>
</dbReference>
<name>A0AA41W621_9GAMM</name>
<sequence length="532" mass="59694">MPLKFMMIGAVLSIIISLCFLLGSNTTLLSNASSNPPLQIQTDLKHSDAPFGTESKSYIVRLQRAVQFLQGFEQANEIQTIFQQWLIESRNDAIQYAAVFMQQYPQQSIALAVLEAADENEQVQIMNTLINESGLGIYTFDFAFRAWGESSPIHALNWVTDTIPMATQASANQFVFEGWIKSAPVDSIDYLSTFGPMDIKLPDLSAIFSIWASESSESAFQYLLHSQLQNNTELVSISLRHIAEQHPEQLRASLDLLTITPEQRISSLVPAIRVLFQHHPSDGLRLMHDLESPHYSIIYAGASAFAQHHLDNAKHWLRQTENPEHKAAIAAGIAETWVNQDMQGAVHWLLSQTNDIQQLVAADYTAAMSAHDPAFTAEHLYEQLPIEQSLELLRQSDTASAWAKQDPEGALNWIETLPPSSEKLALINQASTQAAQQDLAQLESWIDTLENEDEYQSAVFSTAYALASEQEYANAANWLYHKLPNNRNDERMNGILEVWLAHNTAQAKAWITAHDYLSEEERKQLVAKALNH</sequence>
<accession>A0AA41W621</accession>
<dbReference type="RefSeq" id="WP_251261052.1">
    <property type="nucleotide sequence ID" value="NZ_JAMQGP010000003.1"/>
</dbReference>
<dbReference type="Proteomes" id="UP001165393">
    <property type="component" value="Unassembled WGS sequence"/>
</dbReference>
<reference evidence="1 2" key="1">
    <citation type="journal article" date="2013" name="Antonie Van Leeuwenhoek">
        <title>Echinimonas agarilytica gen. nov., sp. nov., a new gammaproteobacterium isolated from the sea urchin Strongylocentrotus intermedius.</title>
        <authorList>
            <person name="Nedashkovskaya O.I."/>
            <person name="Stenkova A.M."/>
            <person name="Zhukova N.V."/>
            <person name="Van Trappen S."/>
            <person name="Lee J.S."/>
            <person name="Kim S.B."/>
        </authorList>
    </citation>
    <scope>NUCLEOTIDE SEQUENCE [LARGE SCALE GENOMIC DNA]</scope>
    <source>
        <strain evidence="1 2">KMM 6351</strain>
    </source>
</reference>
<comment type="caution">
    <text evidence="1">The sequence shown here is derived from an EMBL/GenBank/DDBJ whole genome shotgun (WGS) entry which is preliminary data.</text>
</comment>
<gene>
    <name evidence="1" type="ORF">NAF29_07975</name>
</gene>
<evidence type="ECO:0000313" key="1">
    <source>
        <dbReference type="EMBL" id="MCM2679605.1"/>
    </source>
</evidence>
<dbReference type="AlphaFoldDB" id="A0AA41W621"/>
<keyword evidence="2" id="KW-1185">Reference proteome</keyword>
<organism evidence="1 2">
    <name type="scientific">Echinimonas agarilytica</name>
    <dbReference type="NCBI Taxonomy" id="1215918"/>
    <lineage>
        <taxon>Bacteria</taxon>
        <taxon>Pseudomonadati</taxon>
        <taxon>Pseudomonadota</taxon>
        <taxon>Gammaproteobacteria</taxon>
        <taxon>Alteromonadales</taxon>
        <taxon>Echinimonadaceae</taxon>
        <taxon>Echinimonas</taxon>
    </lineage>
</organism>